<comment type="similarity">
    <text evidence="1">Belongs to the protein-tyrosine phosphatase family. Non-receptor class subfamily.</text>
</comment>
<feature type="region of interest" description="Disordered" evidence="4">
    <location>
        <begin position="733"/>
        <end position="845"/>
    </location>
</feature>
<dbReference type="SMART" id="SM00194">
    <property type="entry name" value="PTPc"/>
    <property type="match status" value="1"/>
</dbReference>
<sequence length="1286" mass="145091">MAENGLDGHITELNISSATQRCHQLLTRCLDIRLLMEREWAENRLADFNLWASGIGATATETDKISLDARLSGRPTLLTIFTRLLQMLIGFLEECLTLGLHQCADELEQHLQWLARSHDIVADHEQRSRTPRKRPGPNRRASRSPSPWSDQSNLDSSLDDLGDHDNGRLAEAMMSVDSILDQLNNLSLAVRRAGSQLRLQKADSRFKRSDHSSLETFLKFWVLTCTSTKIIPLDPSVDNRDRLSPIQLRLIETNLIRRNRFLYAQRHSKRLLGNRQTLQTEPSVPTAEPCETLPLYENAQPELLPRRHDLPAARQLSDVPLNPAADDSTATRLESATEILRETKGRHSQITSTALRVRYPNPPKTRSGTRFFKCPCCCQTLDRGFSLGSRWRRHLAEDICPYTCIDNDCPTPHATFVTRQAWMEHMKGEEHSTDKFWTCLICADDVKHEDESSLSNHIKEKHEEHISVEQIPTLLDACLQTFSTTDLSCPLCSKDEAEDSRSSLDHIAEHIHTFALLSLPWAPDAPIVNPSVVKESSNRVLLWLELNNCLTPDAPGAPAVQNSTIDEASLYFENEEYFAENESMNSSSSSASTDTDRDLEGFHVEGPLVFTEVDLDTERDFTSELRLPARLFIGGLAWHTSDETLYKRFQQFGKVEEAVVVRHRDTNRSRGFGFVRFSTKAEADEALQRMNNAQLDGRRIRVVHAAQSNRQGDPGRGGGFAADETISNQPQRMMNQGQPAANPNQAMEVGMGGNAGQMGQRLHLHQTSGRKSPPSLSIRPDDSSSLPPPSPSSSRHSPSSSNDAASIAEGTSLMQRSLVFDSPKSQKRSRESDEREPEEVPKQMTVEMPRWLNKSRAEISSTFQDLEWKQRYRLHHAAQNPETSLFRVDRSLEVIKRNRYGNVQPWDASRVKLKKPIDGSDYINASPVILTSNIPAVDGEGRSTMPLPTNRLERNYIATQGPKDGTLLHFWHMVLQESSGVVGVIIMLTRLFEGNKEKCGQYYPNDMENPTMIISTPRPEEEESSVRGDGTDEDKTAVHKSISDMQPSARSLQKTPTNGGEKQQDGASEDETTITEQPHRKIPDIEPNKMERSSAGNECTITLLSSYYDRDISCEVRTLHLRIGEDAKIIHHYLFNEWPDFGNPEAEDQRGLVKLMQISKTLAGDSPRVIHDSAGVGRTGTWIALDFLLEMLETGRLIQGSTPMLKDSEDSGEDVIEEIVNKLREQRMMMVMNEMQYSFIYEVLKDAFVEKYAVKFPDKERPEDSSGRDRDCRRTKTSLTLPAEWT</sequence>
<dbReference type="PANTHER" id="PTHR19134">
    <property type="entry name" value="RECEPTOR-TYPE TYROSINE-PROTEIN PHOSPHATASE"/>
    <property type="match status" value="1"/>
</dbReference>
<dbReference type="PRINTS" id="PR00700">
    <property type="entry name" value="PRTYPHPHTASE"/>
</dbReference>
<feature type="compositionally biased region" description="Basic residues" evidence="4">
    <location>
        <begin position="129"/>
        <end position="142"/>
    </location>
</feature>
<feature type="compositionally biased region" description="Basic and acidic residues" evidence="4">
    <location>
        <begin position="1259"/>
        <end position="1274"/>
    </location>
</feature>
<evidence type="ECO:0000259" key="5">
    <source>
        <dbReference type="PROSITE" id="PS50055"/>
    </source>
</evidence>
<dbReference type="PROSITE" id="PS50055">
    <property type="entry name" value="TYR_PHOSPHATASE_PTP"/>
    <property type="match status" value="1"/>
</dbReference>
<feature type="domain" description="Tyrosine specific protein phosphatases" evidence="6">
    <location>
        <begin position="1153"/>
        <end position="1238"/>
    </location>
</feature>
<evidence type="ECO:0000256" key="4">
    <source>
        <dbReference type="SAM" id="MobiDB-lite"/>
    </source>
</evidence>
<dbReference type="VEuPathDB" id="FungiDB:Z518_09017"/>
<evidence type="ECO:0000259" key="7">
    <source>
        <dbReference type="PROSITE" id="PS50102"/>
    </source>
</evidence>
<accession>A0A0D2FGY1</accession>
<dbReference type="Gene3D" id="3.30.70.330">
    <property type="match status" value="1"/>
</dbReference>
<dbReference type="PROSITE" id="PS50102">
    <property type="entry name" value="RRM"/>
    <property type="match status" value="1"/>
</dbReference>
<dbReference type="EMBL" id="KN847481">
    <property type="protein sequence ID" value="KIX01292.1"/>
    <property type="molecule type" value="Genomic_DNA"/>
</dbReference>
<dbReference type="InterPro" id="IPR013087">
    <property type="entry name" value="Znf_C2H2_type"/>
</dbReference>
<feature type="region of interest" description="Disordered" evidence="4">
    <location>
        <begin position="1003"/>
        <end position="1093"/>
    </location>
</feature>
<dbReference type="SUPFAM" id="SSF54928">
    <property type="entry name" value="RNA-binding domain, RBD"/>
    <property type="match status" value="1"/>
</dbReference>
<dbReference type="Proteomes" id="UP000053617">
    <property type="component" value="Unassembled WGS sequence"/>
</dbReference>
<dbReference type="SMART" id="SM00355">
    <property type="entry name" value="ZnF_C2H2"/>
    <property type="match status" value="3"/>
</dbReference>
<evidence type="ECO:0000259" key="6">
    <source>
        <dbReference type="PROSITE" id="PS50056"/>
    </source>
</evidence>
<dbReference type="PROSITE" id="PS50056">
    <property type="entry name" value="TYR_PHOSPHATASE_2"/>
    <property type="match status" value="1"/>
</dbReference>
<dbReference type="SMART" id="SM00404">
    <property type="entry name" value="PTPc_motif"/>
    <property type="match status" value="1"/>
</dbReference>
<dbReference type="HOGENOM" id="CLU_262132_0_0_1"/>
<feature type="compositionally biased region" description="Low complexity" evidence="4">
    <location>
        <begin position="792"/>
        <end position="801"/>
    </location>
</feature>
<evidence type="ECO:0000256" key="2">
    <source>
        <dbReference type="ARBA" id="ARBA00022884"/>
    </source>
</evidence>
<gene>
    <name evidence="8" type="ORF">Z518_09017</name>
</gene>
<feature type="region of interest" description="Disordered" evidence="4">
    <location>
        <begin position="705"/>
        <end position="724"/>
    </location>
</feature>
<dbReference type="Pfam" id="PF00102">
    <property type="entry name" value="Y_phosphatase"/>
    <property type="match status" value="2"/>
</dbReference>
<proteinExistence type="inferred from homology"/>
<dbReference type="STRING" id="1442369.A0A0D2FGY1"/>
<feature type="compositionally biased region" description="Basic and acidic residues" evidence="4">
    <location>
        <begin position="1024"/>
        <end position="1037"/>
    </location>
</feature>
<keyword evidence="9" id="KW-1185">Reference proteome</keyword>
<dbReference type="InterPro" id="IPR000504">
    <property type="entry name" value="RRM_dom"/>
</dbReference>
<dbReference type="PANTHER" id="PTHR19134:SF449">
    <property type="entry name" value="TYROSINE-PROTEIN PHOSPHATASE 1"/>
    <property type="match status" value="1"/>
</dbReference>
<keyword evidence="2 3" id="KW-0694">RNA-binding</keyword>
<feature type="compositionally biased region" description="Basic and acidic residues" evidence="4">
    <location>
        <begin position="828"/>
        <end position="841"/>
    </location>
</feature>
<dbReference type="InterPro" id="IPR012677">
    <property type="entry name" value="Nucleotide-bd_a/b_plait_sf"/>
</dbReference>
<dbReference type="InterPro" id="IPR035979">
    <property type="entry name" value="RBD_domain_sf"/>
</dbReference>
<feature type="compositionally biased region" description="Basic and acidic residues" evidence="4">
    <location>
        <begin position="1077"/>
        <end position="1092"/>
    </location>
</feature>
<protein>
    <recommendedName>
        <fullName evidence="10">RRM domain-containing protein</fullName>
    </recommendedName>
</protein>
<dbReference type="GO" id="GO:0004725">
    <property type="term" value="F:protein tyrosine phosphatase activity"/>
    <property type="evidence" value="ECO:0007669"/>
    <property type="project" value="InterPro"/>
</dbReference>
<dbReference type="RefSeq" id="XP_013268428.1">
    <property type="nucleotide sequence ID" value="XM_013412974.1"/>
</dbReference>
<feature type="compositionally biased region" description="Polar residues" evidence="4">
    <location>
        <begin position="1043"/>
        <end position="1061"/>
    </location>
</feature>
<evidence type="ECO:0000256" key="1">
    <source>
        <dbReference type="ARBA" id="ARBA00009649"/>
    </source>
</evidence>
<dbReference type="InterPro" id="IPR048289">
    <property type="entry name" value="RRM2_NsCP33-like"/>
</dbReference>
<name>A0A0D2FGY1_9EURO</name>
<dbReference type="InterPro" id="IPR000387">
    <property type="entry name" value="Tyr_Pase_dom"/>
</dbReference>
<evidence type="ECO:0008006" key="10">
    <source>
        <dbReference type="Google" id="ProtNLM"/>
    </source>
</evidence>
<evidence type="ECO:0000313" key="9">
    <source>
        <dbReference type="Proteomes" id="UP000053617"/>
    </source>
</evidence>
<feature type="region of interest" description="Disordered" evidence="4">
    <location>
        <begin position="1259"/>
        <end position="1286"/>
    </location>
</feature>
<dbReference type="GeneID" id="25297088"/>
<dbReference type="InterPro" id="IPR050348">
    <property type="entry name" value="Protein-Tyr_Phosphatase"/>
</dbReference>
<organism evidence="8 9">
    <name type="scientific">Rhinocladiella mackenziei CBS 650.93</name>
    <dbReference type="NCBI Taxonomy" id="1442369"/>
    <lineage>
        <taxon>Eukaryota</taxon>
        <taxon>Fungi</taxon>
        <taxon>Dikarya</taxon>
        <taxon>Ascomycota</taxon>
        <taxon>Pezizomycotina</taxon>
        <taxon>Eurotiomycetes</taxon>
        <taxon>Chaetothyriomycetidae</taxon>
        <taxon>Chaetothyriales</taxon>
        <taxon>Herpotrichiellaceae</taxon>
        <taxon>Rhinocladiella</taxon>
    </lineage>
</organism>
<dbReference type="InterPro" id="IPR029021">
    <property type="entry name" value="Prot-tyrosine_phosphatase-like"/>
</dbReference>
<evidence type="ECO:0000256" key="3">
    <source>
        <dbReference type="PROSITE-ProRule" id="PRU00176"/>
    </source>
</evidence>
<feature type="domain" description="RRM" evidence="7">
    <location>
        <begin position="629"/>
        <end position="707"/>
    </location>
</feature>
<dbReference type="SUPFAM" id="SSF52799">
    <property type="entry name" value="(Phosphotyrosine protein) phosphatases II"/>
    <property type="match status" value="2"/>
</dbReference>
<evidence type="ECO:0000313" key="8">
    <source>
        <dbReference type="EMBL" id="KIX01292.1"/>
    </source>
</evidence>
<dbReference type="Pfam" id="PF00076">
    <property type="entry name" value="RRM_1"/>
    <property type="match status" value="1"/>
</dbReference>
<feature type="region of interest" description="Disordered" evidence="4">
    <location>
        <begin position="124"/>
        <end position="161"/>
    </location>
</feature>
<dbReference type="CDD" id="cd21608">
    <property type="entry name" value="RRM2_NsCP33_like"/>
    <property type="match status" value="1"/>
</dbReference>
<dbReference type="GO" id="GO:0003723">
    <property type="term" value="F:RNA binding"/>
    <property type="evidence" value="ECO:0007669"/>
    <property type="project" value="UniProtKB-UniRule"/>
</dbReference>
<dbReference type="Gene3D" id="3.90.190.10">
    <property type="entry name" value="Protein tyrosine phosphatase superfamily"/>
    <property type="match status" value="1"/>
</dbReference>
<dbReference type="InterPro" id="IPR000242">
    <property type="entry name" value="PTP_cat"/>
</dbReference>
<feature type="domain" description="Tyrosine-protein phosphatase" evidence="5">
    <location>
        <begin position="896"/>
        <end position="1247"/>
    </location>
</feature>
<dbReference type="SMART" id="SM00360">
    <property type="entry name" value="RRM"/>
    <property type="match status" value="1"/>
</dbReference>
<dbReference type="OrthoDB" id="5365701at2759"/>
<dbReference type="InterPro" id="IPR003595">
    <property type="entry name" value="Tyr_Pase_cat"/>
</dbReference>
<reference evidence="8 9" key="1">
    <citation type="submission" date="2015-01" db="EMBL/GenBank/DDBJ databases">
        <title>The Genome Sequence of Rhinocladiella mackenzie CBS 650.93.</title>
        <authorList>
            <consortium name="The Broad Institute Genomics Platform"/>
            <person name="Cuomo C."/>
            <person name="de Hoog S."/>
            <person name="Gorbushina A."/>
            <person name="Stielow B."/>
            <person name="Teixiera M."/>
            <person name="Abouelleil A."/>
            <person name="Chapman S.B."/>
            <person name="Priest M."/>
            <person name="Young S.K."/>
            <person name="Wortman J."/>
            <person name="Nusbaum C."/>
            <person name="Birren B."/>
        </authorList>
    </citation>
    <scope>NUCLEOTIDE SEQUENCE [LARGE SCALE GENOMIC DNA]</scope>
    <source>
        <strain evidence="8 9">CBS 650.93</strain>
    </source>
</reference>
<feature type="compositionally biased region" description="Polar residues" evidence="4">
    <location>
        <begin position="733"/>
        <end position="745"/>
    </location>
</feature>